<keyword evidence="21" id="KW-1185">Reference proteome</keyword>
<evidence type="ECO:0000256" key="2">
    <source>
        <dbReference type="ARBA" id="ARBA00012428"/>
    </source>
</evidence>
<evidence type="ECO:0000313" key="20">
    <source>
        <dbReference type="Ensembl" id="ENSCINP00000025732.2"/>
    </source>
</evidence>
<reference evidence="20" key="2">
    <citation type="journal article" date="2008" name="Genome Biol.">
        <title>Improved genome assembly and evidence-based global gene model set for the chordate Ciona intestinalis: new insight into intron and operon populations.</title>
        <authorList>
            <person name="Satou Y."/>
            <person name="Mineta K."/>
            <person name="Ogasawara M."/>
            <person name="Sasakura Y."/>
            <person name="Shoguchi E."/>
            <person name="Ueno K."/>
            <person name="Yamada L."/>
            <person name="Matsumoto J."/>
            <person name="Wasserscheid J."/>
            <person name="Dewar K."/>
            <person name="Wiley G.B."/>
            <person name="Macmil S.L."/>
            <person name="Roe B.A."/>
            <person name="Zeller R.W."/>
            <person name="Hastings K.E."/>
            <person name="Lemaire P."/>
            <person name="Lindquist E."/>
            <person name="Endo T."/>
            <person name="Hotta K."/>
            <person name="Inaba K."/>
        </authorList>
    </citation>
    <scope>NUCLEOTIDE SEQUENCE [LARGE SCALE GENOMIC DNA]</scope>
    <source>
        <strain evidence="20">wild type</strain>
    </source>
</reference>
<dbReference type="AlphaFoldDB" id="F7A8H3"/>
<dbReference type="InterPro" id="IPR035014">
    <property type="entry name" value="STKc_cGK"/>
</dbReference>
<dbReference type="EC" id="2.7.11.12" evidence="2 12"/>
<evidence type="ECO:0000259" key="18">
    <source>
        <dbReference type="PROSITE" id="PS50042"/>
    </source>
</evidence>
<reference evidence="21" key="1">
    <citation type="journal article" date="2002" name="Science">
        <title>The draft genome of Ciona intestinalis: insights into chordate and vertebrate origins.</title>
        <authorList>
            <person name="Dehal P."/>
            <person name="Satou Y."/>
            <person name="Campbell R.K."/>
            <person name="Chapman J."/>
            <person name="Degnan B."/>
            <person name="De Tomaso A."/>
            <person name="Davidson B."/>
            <person name="Di Gregorio A."/>
            <person name="Gelpke M."/>
            <person name="Goodstein D.M."/>
            <person name="Harafuji N."/>
            <person name="Hastings K.E."/>
            <person name="Ho I."/>
            <person name="Hotta K."/>
            <person name="Huang W."/>
            <person name="Kawashima T."/>
            <person name="Lemaire P."/>
            <person name="Martinez D."/>
            <person name="Meinertzhagen I.A."/>
            <person name="Necula S."/>
            <person name="Nonaka M."/>
            <person name="Putnam N."/>
            <person name="Rash S."/>
            <person name="Saiga H."/>
            <person name="Satake M."/>
            <person name="Terry A."/>
            <person name="Yamada L."/>
            <person name="Wang H.G."/>
            <person name="Awazu S."/>
            <person name="Azumi K."/>
            <person name="Boore J."/>
            <person name="Branno M."/>
            <person name="Chin-Bow S."/>
            <person name="DeSantis R."/>
            <person name="Doyle S."/>
            <person name="Francino P."/>
            <person name="Keys D.N."/>
            <person name="Haga S."/>
            <person name="Hayashi H."/>
            <person name="Hino K."/>
            <person name="Imai K.S."/>
            <person name="Inaba K."/>
            <person name="Kano S."/>
            <person name="Kobayashi K."/>
            <person name="Kobayashi M."/>
            <person name="Lee B.I."/>
            <person name="Makabe K.W."/>
            <person name="Manohar C."/>
            <person name="Matassi G."/>
            <person name="Medina M."/>
            <person name="Mochizuki Y."/>
            <person name="Mount S."/>
            <person name="Morishita T."/>
            <person name="Miura S."/>
            <person name="Nakayama A."/>
            <person name="Nishizaka S."/>
            <person name="Nomoto H."/>
            <person name="Ohta F."/>
            <person name="Oishi K."/>
            <person name="Rigoutsos I."/>
            <person name="Sano M."/>
            <person name="Sasaki A."/>
            <person name="Sasakura Y."/>
            <person name="Shoguchi E."/>
            <person name="Shin-i T."/>
            <person name="Spagnuolo A."/>
            <person name="Stainier D."/>
            <person name="Suzuki M.M."/>
            <person name="Tassy O."/>
            <person name="Takatori N."/>
            <person name="Tokuoka M."/>
            <person name="Yagi K."/>
            <person name="Yoshizaki F."/>
            <person name="Wada S."/>
            <person name="Zhang C."/>
            <person name="Hyatt P.D."/>
            <person name="Larimer F."/>
            <person name="Detter C."/>
            <person name="Doggett N."/>
            <person name="Glavina T."/>
            <person name="Hawkins T."/>
            <person name="Richardson P."/>
            <person name="Lucas S."/>
            <person name="Kohara Y."/>
            <person name="Levine M."/>
            <person name="Satoh N."/>
            <person name="Rokhsar D.S."/>
        </authorList>
    </citation>
    <scope>NUCLEOTIDE SEQUENCE [LARGE SCALE GENOMIC DNA]</scope>
</reference>
<feature type="domain" description="Protein kinase" evidence="17">
    <location>
        <begin position="367"/>
        <end position="626"/>
    </location>
</feature>
<feature type="active site" description="Proton acceptor" evidence="13">
    <location>
        <position position="491"/>
    </location>
</feature>
<evidence type="ECO:0000256" key="4">
    <source>
        <dbReference type="ARBA" id="ARBA00022535"/>
    </source>
</evidence>
<dbReference type="GeneTree" id="ENSGT00940000168302"/>
<dbReference type="STRING" id="7719.ENSCINP00000025732"/>
<comment type="catalytic activity">
    <reaction evidence="11">
        <text>L-seryl-[protein] + ATP = O-phospho-L-seryl-[protein] + ADP + H(+)</text>
        <dbReference type="Rhea" id="RHEA:17989"/>
        <dbReference type="Rhea" id="RHEA-COMP:9863"/>
        <dbReference type="Rhea" id="RHEA-COMP:11604"/>
        <dbReference type="ChEBI" id="CHEBI:15378"/>
        <dbReference type="ChEBI" id="CHEBI:29999"/>
        <dbReference type="ChEBI" id="CHEBI:30616"/>
        <dbReference type="ChEBI" id="CHEBI:83421"/>
        <dbReference type="ChEBI" id="CHEBI:456216"/>
        <dbReference type="EC" id="2.7.11.12"/>
    </reaction>
</comment>
<reference evidence="20" key="3">
    <citation type="submission" date="2025-08" db="UniProtKB">
        <authorList>
            <consortium name="Ensembl"/>
        </authorList>
    </citation>
    <scope>IDENTIFICATION</scope>
</reference>
<dbReference type="GO" id="GO:0106310">
    <property type="term" value="F:protein serine kinase activity"/>
    <property type="evidence" value="ECO:0007669"/>
    <property type="project" value="RHEA"/>
</dbReference>
<organism evidence="20 21">
    <name type="scientific">Ciona intestinalis</name>
    <name type="common">Transparent sea squirt</name>
    <name type="synonym">Ascidia intestinalis</name>
    <dbReference type="NCBI Taxonomy" id="7719"/>
    <lineage>
        <taxon>Eukaryota</taxon>
        <taxon>Metazoa</taxon>
        <taxon>Chordata</taxon>
        <taxon>Tunicata</taxon>
        <taxon>Ascidiacea</taxon>
        <taxon>Phlebobranchia</taxon>
        <taxon>Cionidae</taxon>
        <taxon>Ciona</taxon>
    </lineage>
</organism>
<evidence type="ECO:0000256" key="7">
    <source>
        <dbReference type="ARBA" id="ARBA00022777"/>
    </source>
</evidence>
<dbReference type="InterPro" id="IPR011009">
    <property type="entry name" value="Kinase-like_dom_sf"/>
</dbReference>
<dbReference type="InterPro" id="IPR018490">
    <property type="entry name" value="cNMP-bd_dom_sf"/>
</dbReference>
<dbReference type="GO" id="GO:0030553">
    <property type="term" value="F:cGMP binding"/>
    <property type="evidence" value="ECO:0007669"/>
    <property type="project" value="UniProtKB-KW"/>
</dbReference>
<comment type="similarity">
    <text evidence="1 12">Belongs to the protein kinase superfamily. AGC Ser/Thr protein kinase family. cGMP subfamily.</text>
</comment>
<evidence type="ECO:0000313" key="21">
    <source>
        <dbReference type="Proteomes" id="UP000008144"/>
    </source>
</evidence>
<dbReference type="Gene3D" id="3.30.200.20">
    <property type="entry name" value="Phosphorylase Kinase, domain 1"/>
    <property type="match status" value="1"/>
</dbReference>
<evidence type="ECO:0000256" key="11">
    <source>
        <dbReference type="ARBA" id="ARBA00047462"/>
    </source>
</evidence>
<dbReference type="InterPro" id="IPR000961">
    <property type="entry name" value="AGC-kinase_C"/>
</dbReference>
<dbReference type="Proteomes" id="UP000008144">
    <property type="component" value="Chromosome 9"/>
</dbReference>
<proteinExistence type="inferred from homology"/>
<dbReference type="FunCoup" id="F7A8H3">
    <property type="interactions" value="6"/>
</dbReference>
<dbReference type="InterPro" id="IPR000595">
    <property type="entry name" value="cNMP-bd_dom"/>
</dbReference>
<dbReference type="PRINTS" id="PR00103">
    <property type="entry name" value="CAMPKINASE"/>
</dbReference>
<dbReference type="GO" id="GO:0004692">
    <property type="term" value="F:cGMP-dependent protein kinase activity"/>
    <property type="evidence" value="ECO:0007669"/>
    <property type="project" value="UniProtKB-EC"/>
</dbReference>
<keyword evidence="7 12" id="KW-0418">Kinase</keyword>
<keyword evidence="8 12" id="KW-0067">ATP-binding</keyword>
<dbReference type="SMART" id="SM00220">
    <property type="entry name" value="S_TKc"/>
    <property type="match status" value="1"/>
</dbReference>
<keyword evidence="9 12" id="KW-0142">cGMP-binding</keyword>
<dbReference type="InterPro" id="IPR017441">
    <property type="entry name" value="Protein_kinase_ATP_BS"/>
</dbReference>
<dbReference type="Pfam" id="PF00069">
    <property type="entry name" value="Pkinase"/>
    <property type="match status" value="1"/>
</dbReference>
<evidence type="ECO:0000256" key="3">
    <source>
        <dbReference type="ARBA" id="ARBA00022527"/>
    </source>
</evidence>
<feature type="domain" description="AGC-kinase C-terminal" evidence="19">
    <location>
        <begin position="627"/>
        <end position="677"/>
    </location>
</feature>
<dbReference type="PANTHER" id="PTHR24353:SF147">
    <property type="entry name" value="CGMP-DEPENDENT SERINE_THREONIN PROTEIN KINASE-RELATED"/>
    <property type="match status" value="1"/>
</dbReference>
<evidence type="ECO:0000256" key="12">
    <source>
        <dbReference type="PIRNR" id="PIRNR000559"/>
    </source>
</evidence>
<evidence type="ECO:0000256" key="6">
    <source>
        <dbReference type="ARBA" id="ARBA00022741"/>
    </source>
</evidence>
<dbReference type="InterPro" id="IPR008271">
    <property type="entry name" value="Ser/Thr_kinase_AS"/>
</dbReference>
<accession>F7A8H3</accession>
<keyword evidence="16" id="KW-0175">Coiled coil</keyword>
<evidence type="ECO:0000256" key="14">
    <source>
        <dbReference type="PIRSR" id="PIRSR000559-2"/>
    </source>
</evidence>
<reference evidence="20" key="4">
    <citation type="submission" date="2025-09" db="UniProtKB">
        <authorList>
            <consortium name="Ensembl"/>
        </authorList>
    </citation>
    <scope>IDENTIFICATION</scope>
</reference>
<evidence type="ECO:0000256" key="10">
    <source>
        <dbReference type="ARBA" id="ARBA00047298"/>
    </source>
</evidence>
<dbReference type="SUPFAM" id="SSF51206">
    <property type="entry name" value="cAMP-binding domain-like"/>
    <property type="match status" value="2"/>
</dbReference>
<protein>
    <recommendedName>
        <fullName evidence="2 12">cGMP-dependent protein kinase</fullName>
        <ecNumber evidence="2 12">2.7.11.12</ecNumber>
    </recommendedName>
</protein>
<evidence type="ECO:0000256" key="15">
    <source>
        <dbReference type="PROSITE-ProRule" id="PRU10141"/>
    </source>
</evidence>
<dbReference type="InterPro" id="IPR002374">
    <property type="entry name" value="cGMP_dep_kinase"/>
</dbReference>
<dbReference type="PROSITE" id="PS50042">
    <property type="entry name" value="CNMP_BINDING_3"/>
    <property type="match status" value="2"/>
</dbReference>
<dbReference type="GO" id="GO:0005524">
    <property type="term" value="F:ATP binding"/>
    <property type="evidence" value="ECO:0007669"/>
    <property type="project" value="UniProtKB-UniRule"/>
</dbReference>
<dbReference type="Ensembl" id="ENSCINT00000025978.2">
    <property type="protein sequence ID" value="ENSCINP00000025732.2"/>
    <property type="gene ID" value="ENSCING00000014158.2"/>
</dbReference>
<dbReference type="PROSITE" id="PS51285">
    <property type="entry name" value="AGC_KINASE_CTER"/>
    <property type="match status" value="1"/>
</dbReference>
<feature type="coiled-coil region" evidence="16">
    <location>
        <begin position="16"/>
        <end position="57"/>
    </location>
</feature>
<comment type="catalytic activity">
    <reaction evidence="10 12">
        <text>L-threonyl-[protein] + ATP = O-phospho-L-threonyl-[protein] + ADP + H(+)</text>
        <dbReference type="Rhea" id="RHEA:46608"/>
        <dbReference type="Rhea" id="RHEA-COMP:11060"/>
        <dbReference type="Rhea" id="RHEA-COMP:11605"/>
        <dbReference type="ChEBI" id="CHEBI:15378"/>
        <dbReference type="ChEBI" id="CHEBI:30013"/>
        <dbReference type="ChEBI" id="CHEBI:30616"/>
        <dbReference type="ChEBI" id="CHEBI:61977"/>
        <dbReference type="ChEBI" id="CHEBI:456216"/>
        <dbReference type="EC" id="2.7.11.12"/>
    </reaction>
</comment>
<keyword evidence="3 12" id="KW-0723">Serine/threonine-protein kinase</keyword>
<feature type="binding site" evidence="14">
    <location>
        <begin position="373"/>
        <end position="381"/>
    </location>
    <ligand>
        <name>ATP</name>
        <dbReference type="ChEBI" id="CHEBI:30616"/>
    </ligand>
</feature>
<feature type="binding site" evidence="14 15">
    <location>
        <position position="397"/>
    </location>
    <ligand>
        <name>ATP</name>
        <dbReference type="ChEBI" id="CHEBI:30616"/>
    </ligand>
</feature>
<keyword evidence="4 12" id="KW-0140">cGMP</keyword>
<evidence type="ECO:0000256" key="9">
    <source>
        <dbReference type="ARBA" id="ARBA00022992"/>
    </source>
</evidence>
<dbReference type="CDD" id="cd00038">
    <property type="entry name" value="CAP_ED"/>
    <property type="match status" value="2"/>
</dbReference>
<evidence type="ECO:0000256" key="13">
    <source>
        <dbReference type="PIRSR" id="PIRSR000559-1"/>
    </source>
</evidence>
<evidence type="ECO:0000256" key="16">
    <source>
        <dbReference type="SAM" id="Coils"/>
    </source>
</evidence>
<dbReference type="Pfam" id="PF00027">
    <property type="entry name" value="cNMP_binding"/>
    <property type="match status" value="2"/>
</dbReference>
<dbReference type="PROSITE" id="PS00107">
    <property type="entry name" value="PROTEIN_KINASE_ATP"/>
    <property type="match status" value="1"/>
</dbReference>
<feature type="domain" description="Cyclic nucleotide-binding" evidence="18">
    <location>
        <begin position="106"/>
        <end position="220"/>
    </location>
</feature>
<dbReference type="PANTHER" id="PTHR24353">
    <property type="entry name" value="CYCLIC NUCLEOTIDE-DEPENDENT PROTEIN KINASE"/>
    <property type="match status" value="1"/>
</dbReference>
<sequence length="677" mass="78498">YNSFILAFKLVKDRTKNVETEVIQELEKNRKKLEKELDHKDQEIEKLKEILESIRSNNQNTGPKNNRKKKNVIVGSKVETHVELKKHQKTPEQKKFLKEAILRNDFLKKLSEEQINEMIDYLQRSLPQNDIFIKEGTNGDRLYILESGELDVTQGSTYLTTMKAGSVFGELAILYNCKRTATVTAKTPTKIWMLERSVFQNIMMRTTNTKRTEIADALRKVPILKQISNSKLGKITDALEEDTFHQGEYIIREGESGETFYIILEGEVDVTTQSKEYSDSTEEPSLAETFIRTLRKGDYFGEKALRSESGIRGANVIAKSTVVRCRTLDKKPFLQLIGNLADKDCTLLDLPQKRLRHSFEGITLNDFEFVGVLGVGGFGRVELVRFRDKPNQNFALKCMKKTHIVETKQEEHIYSEKRIMRDSDCPFIVQLHRTFKNDRYVYMLMEACLGGELWSKLRDDGYFDDSRARFYTACVVEALEYMHLRGIVYRDLKPENLLLDSRGYVKIVDFGFAKTISHGERTWTFCGTPEYVAPEVILNKGHDIAVDYWALGILIFEMLTGNPPFNSSDAMKTYRMALKGIDAIEWPLKIRKTVQNLIRRLCRENPAERIGNLKEGIKEIRNHRWFAGFHWEGLRKGELKAPYIPEITDASDLRNFDRFEREDEVVEKEFSGWDKDF</sequence>
<dbReference type="GO" id="GO:0007165">
    <property type="term" value="P:signal transduction"/>
    <property type="evidence" value="ECO:0000318"/>
    <property type="project" value="GO_Central"/>
</dbReference>
<dbReference type="FunFam" id="2.60.120.10:FF:000072">
    <property type="entry name" value="cGMP-dependent protein kinase"/>
    <property type="match status" value="1"/>
</dbReference>
<evidence type="ECO:0000256" key="5">
    <source>
        <dbReference type="ARBA" id="ARBA00022679"/>
    </source>
</evidence>
<keyword evidence="6 12" id="KW-0547">Nucleotide-binding</keyword>
<dbReference type="SMART" id="SM00133">
    <property type="entry name" value="S_TK_X"/>
    <property type="match status" value="1"/>
</dbReference>
<dbReference type="InterPro" id="IPR014710">
    <property type="entry name" value="RmlC-like_jellyroll"/>
</dbReference>
<name>F7A8H3_CIOIN</name>
<dbReference type="EMBL" id="EAAA01002880">
    <property type="status" value="NOT_ANNOTATED_CDS"/>
    <property type="molecule type" value="Genomic_DNA"/>
</dbReference>
<evidence type="ECO:0000256" key="1">
    <source>
        <dbReference type="ARBA" id="ARBA00006352"/>
    </source>
</evidence>
<dbReference type="InterPro" id="IPR000719">
    <property type="entry name" value="Prot_kinase_dom"/>
</dbReference>
<dbReference type="FunFam" id="2.60.120.10:FF:000302">
    <property type="entry name" value="cGMP-dependent protein kinase"/>
    <property type="match status" value="1"/>
</dbReference>
<dbReference type="SMART" id="SM00100">
    <property type="entry name" value="cNMP"/>
    <property type="match status" value="2"/>
</dbReference>
<dbReference type="Gene3D" id="1.10.510.10">
    <property type="entry name" value="Transferase(Phosphotransferase) domain 1"/>
    <property type="match status" value="1"/>
</dbReference>
<dbReference type="OMA" id="YSYFDRY"/>
<dbReference type="PROSITE" id="PS00108">
    <property type="entry name" value="PROTEIN_KINASE_ST"/>
    <property type="match status" value="1"/>
</dbReference>
<evidence type="ECO:0000259" key="19">
    <source>
        <dbReference type="PROSITE" id="PS51285"/>
    </source>
</evidence>
<dbReference type="FunFam" id="1.10.510.10:FF:000210">
    <property type="entry name" value="Non-specific serine/threonine protein kinase"/>
    <property type="match status" value="1"/>
</dbReference>
<evidence type="ECO:0000259" key="17">
    <source>
        <dbReference type="PROSITE" id="PS50011"/>
    </source>
</evidence>
<dbReference type="HOGENOM" id="CLU_000288_73_2_1"/>
<dbReference type="PROSITE" id="PS00888">
    <property type="entry name" value="CNMP_BINDING_1"/>
    <property type="match status" value="1"/>
</dbReference>
<dbReference type="PIRSF" id="PIRSF000559">
    <property type="entry name" value="cGMP-dep_kinase"/>
    <property type="match status" value="1"/>
</dbReference>
<dbReference type="Gene3D" id="2.60.120.10">
    <property type="entry name" value="Jelly Rolls"/>
    <property type="match status" value="2"/>
</dbReference>
<evidence type="ECO:0000256" key="8">
    <source>
        <dbReference type="ARBA" id="ARBA00022840"/>
    </source>
</evidence>
<dbReference type="SUPFAM" id="SSF56112">
    <property type="entry name" value="Protein kinase-like (PK-like)"/>
    <property type="match status" value="1"/>
</dbReference>
<dbReference type="InterPro" id="IPR018488">
    <property type="entry name" value="cNMP-bd_CS"/>
</dbReference>
<keyword evidence="5 12" id="KW-0808">Transferase</keyword>
<feature type="domain" description="Cyclic nucleotide-binding" evidence="18">
    <location>
        <begin position="223"/>
        <end position="342"/>
    </location>
</feature>
<dbReference type="CDD" id="cd05572">
    <property type="entry name" value="STKc_cGK"/>
    <property type="match status" value="1"/>
</dbReference>
<dbReference type="PROSITE" id="PS50011">
    <property type="entry name" value="PROTEIN_KINASE_DOM"/>
    <property type="match status" value="1"/>
</dbReference>
<dbReference type="PROSITE" id="PS00889">
    <property type="entry name" value="CNMP_BINDING_2"/>
    <property type="match status" value="1"/>
</dbReference>
<dbReference type="InParanoid" id="F7A8H3"/>